<dbReference type="Pfam" id="PF01352">
    <property type="entry name" value="KRAB"/>
    <property type="match status" value="1"/>
</dbReference>
<evidence type="ECO:0000256" key="9">
    <source>
        <dbReference type="ARBA" id="ARBA00023125"/>
    </source>
</evidence>
<keyword evidence="11" id="KW-0539">Nucleus</keyword>
<dbReference type="PANTHER" id="PTHR23235:SF142">
    <property type="entry name" value="ZINC FINGER PROTEIN 384"/>
    <property type="match status" value="1"/>
</dbReference>
<keyword evidence="5" id="KW-0677">Repeat</keyword>
<organism evidence="15 16">
    <name type="scientific">Microcaecilia unicolor</name>
    <dbReference type="NCBI Taxonomy" id="1415580"/>
    <lineage>
        <taxon>Eukaryota</taxon>
        <taxon>Metazoa</taxon>
        <taxon>Chordata</taxon>
        <taxon>Craniata</taxon>
        <taxon>Vertebrata</taxon>
        <taxon>Euteleostomi</taxon>
        <taxon>Amphibia</taxon>
        <taxon>Gymnophiona</taxon>
        <taxon>Siphonopidae</taxon>
        <taxon>Microcaecilia</taxon>
    </lineage>
</organism>
<keyword evidence="6 12" id="KW-0863">Zinc-finger</keyword>
<dbReference type="SMART" id="SM00349">
    <property type="entry name" value="KRAB"/>
    <property type="match status" value="1"/>
</dbReference>
<feature type="domain" description="C2H2-type" evidence="13">
    <location>
        <begin position="390"/>
        <end position="417"/>
    </location>
</feature>
<dbReference type="GO" id="GO:0000981">
    <property type="term" value="F:DNA-binding transcription factor activity, RNA polymerase II-specific"/>
    <property type="evidence" value="ECO:0007669"/>
    <property type="project" value="TreeGrafter"/>
</dbReference>
<dbReference type="FunFam" id="3.30.160.60:FF:000478">
    <property type="entry name" value="Zinc finger protein 133"/>
    <property type="match status" value="1"/>
</dbReference>
<dbReference type="SMART" id="SM00355">
    <property type="entry name" value="ZnF_C2H2"/>
    <property type="match status" value="7"/>
</dbReference>
<comment type="subcellular location">
    <subcellularLocation>
        <location evidence="2">Nucleus</location>
    </subcellularLocation>
</comment>
<dbReference type="FunFam" id="3.30.160.60:FF:002716">
    <property type="entry name" value="Zinc finger protein 212"/>
    <property type="match status" value="1"/>
</dbReference>
<dbReference type="GeneID" id="115463673"/>
<dbReference type="FunFam" id="3.30.160.60:FF:000770">
    <property type="entry name" value="zinc finger protein 16"/>
    <property type="match status" value="1"/>
</dbReference>
<dbReference type="Pfam" id="PF00096">
    <property type="entry name" value="zf-C2H2"/>
    <property type="match status" value="7"/>
</dbReference>
<comment type="similarity">
    <text evidence="3">Belongs to the krueppel C2H2-type zinc-finger protein family.</text>
</comment>
<evidence type="ECO:0000313" key="16">
    <source>
        <dbReference type="RefSeq" id="XP_030050242.1"/>
    </source>
</evidence>
<keyword evidence="7" id="KW-0862">Zinc</keyword>
<dbReference type="FunFam" id="3.30.160.60:FF:002343">
    <property type="entry name" value="Zinc finger protein 33A"/>
    <property type="match status" value="1"/>
</dbReference>
<feature type="domain" description="KRAB" evidence="14">
    <location>
        <begin position="11"/>
        <end position="82"/>
    </location>
</feature>
<keyword evidence="8" id="KW-0805">Transcription regulation</keyword>
<dbReference type="FunFam" id="3.30.160.60:FF:000358">
    <property type="entry name" value="zinc finger protein 24"/>
    <property type="match status" value="1"/>
</dbReference>
<dbReference type="PROSITE" id="PS50157">
    <property type="entry name" value="ZINC_FINGER_C2H2_2"/>
    <property type="match status" value="7"/>
</dbReference>
<evidence type="ECO:0000256" key="6">
    <source>
        <dbReference type="ARBA" id="ARBA00022771"/>
    </source>
</evidence>
<evidence type="ECO:0000256" key="7">
    <source>
        <dbReference type="ARBA" id="ARBA00022833"/>
    </source>
</evidence>
<evidence type="ECO:0000256" key="4">
    <source>
        <dbReference type="ARBA" id="ARBA00022723"/>
    </source>
</evidence>
<dbReference type="Proteomes" id="UP000515156">
    <property type="component" value="Chromosome 1"/>
</dbReference>
<dbReference type="SUPFAM" id="SSF109640">
    <property type="entry name" value="KRAB domain (Kruppel-associated box)"/>
    <property type="match status" value="1"/>
</dbReference>
<dbReference type="InterPro" id="IPR036051">
    <property type="entry name" value="KRAB_dom_sf"/>
</dbReference>
<dbReference type="InterPro" id="IPR036236">
    <property type="entry name" value="Znf_C2H2_sf"/>
</dbReference>
<proteinExistence type="inferred from homology"/>
<name>A0A6P7X3R5_9AMPH</name>
<dbReference type="SUPFAM" id="SSF57667">
    <property type="entry name" value="beta-beta-alpha zinc fingers"/>
    <property type="match status" value="4"/>
</dbReference>
<dbReference type="GO" id="GO:0008270">
    <property type="term" value="F:zinc ion binding"/>
    <property type="evidence" value="ECO:0007669"/>
    <property type="project" value="UniProtKB-KW"/>
</dbReference>
<dbReference type="OrthoDB" id="8922241at2759"/>
<dbReference type="RefSeq" id="XP_030050242.1">
    <property type="nucleotide sequence ID" value="XM_030194382.1"/>
</dbReference>
<dbReference type="PROSITE" id="PS00028">
    <property type="entry name" value="ZINC_FINGER_C2H2_1"/>
    <property type="match status" value="7"/>
</dbReference>
<dbReference type="FunFam" id="3.30.160.60:FF:000710">
    <property type="entry name" value="Zinc finger protein 768"/>
    <property type="match status" value="1"/>
</dbReference>
<dbReference type="PROSITE" id="PS50805">
    <property type="entry name" value="KRAB"/>
    <property type="match status" value="1"/>
</dbReference>
<evidence type="ECO:0000256" key="11">
    <source>
        <dbReference type="ARBA" id="ARBA00023242"/>
    </source>
</evidence>
<protein>
    <submittedName>
        <fullName evidence="16 17">Zinc finger protein 568-like</fullName>
    </submittedName>
</protein>
<feature type="domain" description="C2H2-type" evidence="13">
    <location>
        <begin position="334"/>
        <end position="361"/>
    </location>
</feature>
<dbReference type="GO" id="GO:0005634">
    <property type="term" value="C:nucleus"/>
    <property type="evidence" value="ECO:0007669"/>
    <property type="project" value="UniProtKB-SubCell"/>
</dbReference>
<evidence type="ECO:0000256" key="8">
    <source>
        <dbReference type="ARBA" id="ARBA00023015"/>
    </source>
</evidence>
<dbReference type="InterPro" id="IPR001909">
    <property type="entry name" value="KRAB"/>
</dbReference>
<dbReference type="Gene3D" id="3.30.160.60">
    <property type="entry name" value="Classic Zinc Finger"/>
    <property type="match status" value="7"/>
</dbReference>
<dbReference type="RefSeq" id="XP_030050250.1">
    <property type="nucleotide sequence ID" value="XM_030194390.1"/>
</dbReference>
<evidence type="ECO:0000256" key="3">
    <source>
        <dbReference type="ARBA" id="ARBA00006991"/>
    </source>
</evidence>
<feature type="domain" description="C2H2-type" evidence="13">
    <location>
        <begin position="250"/>
        <end position="277"/>
    </location>
</feature>
<dbReference type="PANTHER" id="PTHR23235">
    <property type="entry name" value="KRUEPPEL-LIKE TRANSCRIPTION FACTOR"/>
    <property type="match status" value="1"/>
</dbReference>
<dbReference type="CDD" id="cd07765">
    <property type="entry name" value="KRAB_A-box"/>
    <property type="match status" value="1"/>
</dbReference>
<evidence type="ECO:0000256" key="2">
    <source>
        <dbReference type="ARBA" id="ARBA00004123"/>
    </source>
</evidence>
<evidence type="ECO:0000259" key="14">
    <source>
        <dbReference type="PROSITE" id="PS50805"/>
    </source>
</evidence>
<gene>
    <name evidence="16 17" type="primary">LOC115463673</name>
</gene>
<feature type="domain" description="C2H2-type" evidence="13">
    <location>
        <begin position="278"/>
        <end position="305"/>
    </location>
</feature>
<evidence type="ECO:0000256" key="10">
    <source>
        <dbReference type="ARBA" id="ARBA00023163"/>
    </source>
</evidence>
<dbReference type="KEGG" id="muo:115463673"/>
<dbReference type="Gene3D" id="6.10.140.140">
    <property type="match status" value="1"/>
</dbReference>
<keyword evidence="10" id="KW-0804">Transcription</keyword>
<evidence type="ECO:0000313" key="15">
    <source>
        <dbReference type="Proteomes" id="UP000515156"/>
    </source>
</evidence>
<comment type="function">
    <text evidence="1">May be involved in transcriptional regulation.</text>
</comment>
<dbReference type="InterPro" id="IPR013087">
    <property type="entry name" value="Znf_C2H2_type"/>
</dbReference>
<evidence type="ECO:0000259" key="13">
    <source>
        <dbReference type="PROSITE" id="PS50157"/>
    </source>
</evidence>
<reference evidence="16 17" key="1">
    <citation type="submission" date="2025-04" db="UniProtKB">
        <authorList>
            <consortium name="RefSeq"/>
        </authorList>
    </citation>
    <scope>IDENTIFICATION</scope>
</reference>
<dbReference type="GO" id="GO:0000978">
    <property type="term" value="F:RNA polymerase II cis-regulatory region sequence-specific DNA binding"/>
    <property type="evidence" value="ECO:0007669"/>
    <property type="project" value="TreeGrafter"/>
</dbReference>
<keyword evidence="15" id="KW-1185">Reference proteome</keyword>
<feature type="domain" description="C2H2-type" evidence="13">
    <location>
        <begin position="362"/>
        <end position="389"/>
    </location>
</feature>
<evidence type="ECO:0000313" key="17">
    <source>
        <dbReference type="RefSeq" id="XP_030050250.1"/>
    </source>
</evidence>
<sequence length="452" mass="52744">MSTLVSDQASVMFSDVAAFFLEVEWDILGEWQKELYKKVIKEIHIFLISKGHSVLNPAVIFKIKNEDEKHFTQYCEWEGEKNVKNPTISSPNAKPEILIRFKEQRFRIEPQGLEKRRNLPNVGTCEELHETDHGFKINKKMRLCDRQQREEWKQKDPSKVSPPRMKEIAQKGEKSNLQERNSSYCLKHVQTQGLKEGETPLKITDSQENFTVQSRFVKYHISNLRTKIHSSSGVCETNPIEDNSTKDKLFKCTECDKRFSWKSELQRHEMVHTGEKPFQCAECGKSFSLKGNLQQHKLTHTGEKPFQCSVCDKCFCHKSSLQQHKRVHTGSKPFKCSECDKSFSRKALLNLHKMAHTGEKPFKCSECDKCFSQKGNLQLHKMTHTQEKPFKCSQCNKYFRLKQNLRKHEVTHMKEKTLMCSKPLVCSECDKCFSRKALLQRHKKTHAGEKKI</sequence>
<evidence type="ECO:0000256" key="5">
    <source>
        <dbReference type="ARBA" id="ARBA00022737"/>
    </source>
</evidence>
<keyword evidence="4" id="KW-0479">Metal-binding</keyword>
<accession>A0A6P7X3R5</accession>
<dbReference type="FunFam" id="3.30.160.60:FF:000624">
    <property type="entry name" value="zinc finger protein 697"/>
    <property type="match status" value="1"/>
</dbReference>
<evidence type="ECO:0000256" key="1">
    <source>
        <dbReference type="ARBA" id="ARBA00003767"/>
    </source>
</evidence>
<evidence type="ECO:0000256" key="12">
    <source>
        <dbReference type="PROSITE-ProRule" id="PRU00042"/>
    </source>
</evidence>
<feature type="domain" description="C2H2-type" evidence="13">
    <location>
        <begin position="424"/>
        <end position="451"/>
    </location>
</feature>
<dbReference type="AlphaFoldDB" id="A0A6P7X3R5"/>
<feature type="domain" description="C2H2-type" evidence="13">
    <location>
        <begin position="306"/>
        <end position="333"/>
    </location>
</feature>
<keyword evidence="9" id="KW-0238">DNA-binding</keyword>